<dbReference type="EMBL" id="JAYMYS010000002">
    <property type="protein sequence ID" value="KAK7406829.1"/>
    <property type="molecule type" value="Genomic_DNA"/>
</dbReference>
<dbReference type="InterPro" id="IPR000192">
    <property type="entry name" value="Aminotrans_V_dom"/>
</dbReference>
<dbReference type="PANTHER" id="PTHR43092:SF8">
    <property type="entry name" value="ISOPENICILLIN N EPIMERASE-LIKE PROTEIN"/>
    <property type="match status" value="1"/>
</dbReference>
<dbReference type="SUPFAM" id="SSF53383">
    <property type="entry name" value="PLP-dependent transferases"/>
    <property type="match status" value="1"/>
</dbReference>
<proteinExistence type="predicted"/>
<keyword evidence="1" id="KW-0663">Pyridoxal phosphate</keyword>
<accession>A0AAN9SY05</accession>
<protein>
    <recommendedName>
        <fullName evidence="2">Aminotransferase class V domain-containing protein</fullName>
    </recommendedName>
</protein>
<dbReference type="Gene3D" id="3.40.640.10">
    <property type="entry name" value="Type I PLP-dependent aspartate aminotransferase-like (Major domain)"/>
    <property type="match status" value="1"/>
</dbReference>
<keyword evidence="4" id="KW-1185">Reference proteome</keyword>
<name>A0AAN9SY05_PSOTE</name>
<feature type="domain" description="Aminotransferase class V" evidence="2">
    <location>
        <begin position="69"/>
        <end position="262"/>
    </location>
</feature>
<comment type="caution">
    <text evidence="3">The sequence shown here is derived from an EMBL/GenBank/DDBJ whole genome shotgun (WGS) entry which is preliminary data.</text>
</comment>
<evidence type="ECO:0000256" key="1">
    <source>
        <dbReference type="ARBA" id="ARBA00022898"/>
    </source>
</evidence>
<dbReference type="AlphaFoldDB" id="A0AAN9SY05"/>
<dbReference type="PANTHER" id="PTHR43092">
    <property type="entry name" value="L-CYSTEINE DESULFHYDRASE"/>
    <property type="match status" value="1"/>
</dbReference>
<reference evidence="3 4" key="1">
    <citation type="submission" date="2024-01" db="EMBL/GenBank/DDBJ databases">
        <title>The genomes of 5 underutilized Papilionoideae crops provide insights into root nodulation and disease resistanc.</title>
        <authorList>
            <person name="Jiang F."/>
        </authorList>
    </citation>
    <scope>NUCLEOTIDE SEQUENCE [LARGE SCALE GENOMIC DNA]</scope>
    <source>
        <strain evidence="3">DUOXIRENSHENG_FW03</strain>
        <tissue evidence="3">Leaves</tissue>
    </source>
</reference>
<dbReference type="Pfam" id="PF00266">
    <property type="entry name" value="Aminotran_5"/>
    <property type="match status" value="1"/>
</dbReference>
<dbReference type="InterPro" id="IPR015421">
    <property type="entry name" value="PyrdxlP-dep_Trfase_major"/>
</dbReference>
<organism evidence="3 4">
    <name type="scientific">Psophocarpus tetragonolobus</name>
    <name type="common">Winged bean</name>
    <name type="synonym">Dolichos tetragonolobus</name>
    <dbReference type="NCBI Taxonomy" id="3891"/>
    <lineage>
        <taxon>Eukaryota</taxon>
        <taxon>Viridiplantae</taxon>
        <taxon>Streptophyta</taxon>
        <taxon>Embryophyta</taxon>
        <taxon>Tracheophyta</taxon>
        <taxon>Spermatophyta</taxon>
        <taxon>Magnoliopsida</taxon>
        <taxon>eudicotyledons</taxon>
        <taxon>Gunneridae</taxon>
        <taxon>Pentapetalae</taxon>
        <taxon>rosids</taxon>
        <taxon>fabids</taxon>
        <taxon>Fabales</taxon>
        <taxon>Fabaceae</taxon>
        <taxon>Papilionoideae</taxon>
        <taxon>50 kb inversion clade</taxon>
        <taxon>NPAAA clade</taxon>
        <taxon>indigoferoid/millettioid clade</taxon>
        <taxon>Phaseoleae</taxon>
        <taxon>Psophocarpus</taxon>
    </lineage>
</organism>
<sequence length="429" mass="48056">MASNGASKKMKLGTEFMSEEEIEWEFGHHEAGVARLNNGAFGCCPGSVMEAQREWQMKNMRQPDKFYVEELKKGLVRSRSIIKELVNAEDVEEITLVDNVSTATAIVLQQVGWGFHEGRFKKGDVVVMLHYAYGAVKKSMEAYVGRAGGRVVEVRLEFPVRSEEDVIGEFRKALERGKSGGNRIRLAVIDHVTSMPSVVIPVKELVKMCRDEGVEQVFVDAAHAIGCTRVDVQEIGADFYTSNLHKWFFCPPSVAFLYARASSGMSRDLHHPVVSHQYGKGLAVESSWVGNRDYSAQLVIPAVMDFVNRFDGGIEGIRKRNHEIVVQMGEMLVQAWGTHLGTPPHMTSSMLMVALPSSLHITTDSDALKLRTRLRDHYGVEVPIFFTGLTAYARISRQVYNTVHDYYKLRDAINQLVQHSHHPMPCSSS</sequence>
<evidence type="ECO:0000313" key="3">
    <source>
        <dbReference type="EMBL" id="KAK7406829.1"/>
    </source>
</evidence>
<gene>
    <name evidence="3" type="ORF">VNO78_08463</name>
</gene>
<dbReference type="InterPro" id="IPR015424">
    <property type="entry name" value="PyrdxlP-dep_Trfase"/>
</dbReference>
<evidence type="ECO:0000259" key="2">
    <source>
        <dbReference type="Pfam" id="PF00266"/>
    </source>
</evidence>
<dbReference type="Proteomes" id="UP001386955">
    <property type="component" value="Unassembled WGS sequence"/>
</dbReference>
<evidence type="ECO:0000313" key="4">
    <source>
        <dbReference type="Proteomes" id="UP001386955"/>
    </source>
</evidence>